<proteinExistence type="predicted"/>
<evidence type="ECO:0000313" key="3">
    <source>
        <dbReference type="EMBL" id="XBM50029.1"/>
    </source>
</evidence>
<protein>
    <submittedName>
        <fullName evidence="3">DUF222 domain-containing protein</fullName>
    </submittedName>
</protein>
<sequence length="448" mass="47764">MTSTEAAALADALAGFTSPETLGRDALLSAVDVLGEVQAVLDAVKLRVAGELVARGAVVGLENPVTRAGHTQPAGVLEERWGVGRAAARQYCVVGEAVAARQSLAGEPLPPRLPALAASLLSGGVSVDQAGVIVRELVKAAPGCSPADLALGERVLVEQAHGLTVTELRVLAGHVRDRLDADGIEPREERQRRCRSLTISTTEDGMTHVDWYLDPESAGYVVTAIDAHVAAQLRAVRFQEVCAEPELAVPEDTRTIAQLRSDAATEVFRHVAACTAPAEAGKPPVTVVVRIDWEALRSGVGTGEIDGVRSPVSAGTVRRMAADANLIPVVLGDDSQVLDLGRARRLFTTAQRIALAERDGGCAWPACPHPPAYTEAHHLRWWTKDGGSTDLNNGILLCSSHHHRIHDDGWDIQVRDNVPSFIPPSHIDPHRRPRRGGRVQLPENTRAA</sequence>
<reference evidence="3" key="1">
    <citation type="submission" date="2024-05" db="EMBL/GenBank/DDBJ databases">
        <title>The Natural Products Discovery Center: Release of the First 8490 Sequenced Strains for Exploring Actinobacteria Biosynthetic Diversity.</title>
        <authorList>
            <person name="Kalkreuter E."/>
            <person name="Kautsar S.A."/>
            <person name="Yang D."/>
            <person name="Bader C.D."/>
            <person name="Teijaro C.N."/>
            <person name="Fluegel L."/>
            <person name="Davis C.M."/>
            <person name="Simpson J.R."/>
            <person name="Lauterbach L."/>
            <person name="Steele A.D."/>
            <person name="Gui C."/>
            <person name="Meng S."/>
            <person name="Li G."/>
            <person name="Viehrig K."/>
            <person name="Ye F."/>
            <person name="Su P."/>
            <person name="Kiefer A.F."/>
            <person name="Nichols A."/>
            <person name="Cepeda A.J."/>
            <person name="Yan W."/>
            <person name="Fan B."/>
            <person name="Jiang Y."/>
            <person name="Adhikari A."/>
            <person name="Zheng C.-J."/>
            <person name="Schuster L."/>
            <person name="Cowan T.M."/>
            <person name="Smanski M.J."/>
            <person name="Chevrette M.G."/>
            <person name="de Carvalho L.P.S."/>
            <person name="Shen B."/>
        </authorList>
    </citation>
    <scope>NUCLEOTIDE SEQUENCE</scope>
    <source>
        <strain evidence="3">NPDC080035</strain>
    </source>
</reference>
<dbReference type="RefSeq" id="WP_348789939.1">
    <property type="nucleotide sequence ID" value="NZ_CP157390.1"/>
</dbReference>
<dbReference type="CDD" id="cd00085">
    <property type="entry name" value="HNHc"/>
    <property type="match status" value="1"/>
</dbReference>
<dbReference type="EMBL" id="CP157390">
    <property type="protein sequence ID" value="XBM50029.1"/>
    <property type="molecule type" value="Genomic_DNA"/>
</dbReference>
<feature type="region of interest" description="Disordered" evidence="1">
    <location>
        <begin position="424"/>
        <end position="448"/>
    </location>
</feature>
<gene>
    <name evidence="3" type="ORF">AAME72_09195</name>
</gene>
<evidence type="ECO:0000259" key="2">
    <source>
        <dbReference type="SMART" id="SM00507"/>
    </source>
</evidence>
<evidence type="ECO:0000256" key="1">
    <source>
        <dbReference type="SAM" id="MobiDB-lite"/>
    </source>
</evidence>
<name>A0AAU7GJ44_9MICO</name>
<dbReference type="AlphaFoldDB" id="A0AAU7GJ44"/>
<dbReference type="InterPro" id="IPR003615">
    <property type="entry name" value="HNH_nuc"/>
</dbReference>
<organism evidence="3">
    <name type="scientific">Leifsonia sp. NPDC080035</name>
    <dbReference type="NCBI Taxonomy" id="3143936"/>
    <lineage>
        <taxon>Bacteria</taxon>
        <taxon>Bacillati</taxon>
        <taxon>Actinomycetota</taxon>
        <taxon>Actinomycetes</taxon>
        <taxon>Micrococcales</taxon>
        <taxon>Microbacteriaceae</taxon>
        <taxon>Leifsonia</taxon>
    </lineage>
</organism>
<accession>A0AAU7GJ44</accession>
<dbReference type="Pfam" id="PF02720">
    <property type="entry name" value="DUF222"/>
    <property type="match status" value="1"/>
</dbReference>
<feature type="domain" description="HNH nuclease" evidence="2">
    <location>
        <begin position="350"/>
        <end position="403"/>
    </location>
</feature>
<dbReference type="InterPro" id="IPR003870">
    <property type="entry name" value="DUF222"/>
</dbReference>
<dbReference type="SMART" id="SM00507">
    <property type="entry name" value="HNHc"/>
    <property type="match status" value="1"/>
</dbReference>